<dbReference type="Proteomes" id="UP000825935">
    <property type="component" value="Chromosome 1"/>
</dbReference>
<accession>A0A8T2VR30</accession>
<dbReference type="OMA" id="MDEWSAY"/>
<name>A0A8T2VR30_CERRI</name>
<evidence type="ECO:0000256" key="1">
    <source>
        <dbReference type="SAM" id="MobiDB-lite"/>
    </source>
</evidence>
<keyword evidence="3" id="KW-1185">Reference proteome</keyword>
<evidence type="ECO:0000313" key="2">
    <source>
        <dbReference type="EMBL" id="KAH7447935.1"/>
    </source>
</evidence>
<proteinExistence type="predicted"/>
<dbReference type="EMBL" id="CM035406">
    <property type="protein sequence ID" value="KAH7447935.1"/>
    <property type="molecule type" value="Genomic_DNA"/>
</dbReference>
<reference evidence="2" key="1">
    <citation type="submission" date="2021-08" db="EMBL/GenBank/DDBJ databases">
        <title>WGS assembly of Ceratopteris richardii.</title>
        <authorList>
            <person name="Marchant D.B."/>
            <person name="Chen G."/>
            <person name="Jenkins J."/>
            <person name="Shu S."/>
            <person name="Leebens-Mack J."/>
            <person name="Grimwood J."/>
            <person name="Schmutz J."/>
            <person name="Soltis P."/>
            <person name="Soltis D."/>
            <person name="Chen Z.-H."/>
        </authorList>
    </citation>
    <scope>NUCLEOTIDE SEQUENCE</scope>
    <source>
        <strain evidence="2">Whitten #5841</strain>
        <tissue evidence="2">Leaf</tissue>
    </source>
</reference>
<dbReference type="OrthoDB" id="1896065at2759"/>
<dbReference type="EMBL" id="CM035406">
    <property type="protein sequence ID" value="KAH7447936.1"/>
    <property type="molecule type" value="Genomic_DNA"/>
</dbReference>
<sequence>MADEGTPCPFGLSSSVCSPEPQDHRPHRSNASTRAGRNRSRRSGNPRKESVPADKKDDNSLCLVRKAMSSTDLIEKPSSKVQVSETPIPPKVERKPVNCNLDHFLDSTCPSVRAHHLPKSCQRENCRKRQKPGTVDSLPYFILGDLWDFLDEWSAYGAGVPITLKGHTTVVQYYVPYLSALQIYTRSTKRQNTECRSCATDREIDLAVPDCIHCKCWESDQVGGMTSGACCQCNNFEQISKLDLSHNIDDEHCRSSESSNISWTKDWHQHLRFEYFESSPPFSRVPISEKISELAAGFPELKTLRSVDLLPASWMSIAWYPIYRIPTGPTLKELEACFLTFHNLSTSLLDGELSGIVKPSSRPMACANSSSTEVQHEYPTIHLEAFGLAHYKLRGSIWTSVGNLERKHAASLYRCAEAWLQKLKVGHPDFDFFTSHNPAPAAS</sequence>
<dbReference type="AlphaFoldDB" id="A0A8T2VR30"/>
<dbReference type="PANTHER" id="PTHR31343:SF42">
    <property type="entry name" value="T15D22.8"/>
    <property type="match status" value="1"/>
</dbReference>
<dbReference type="InterPro" id="IPR008507">
    <property type="entry name" value="DUF789"/>
</dbReference>
<dbReference type="PANTHER" id="PTHR31343">
    <property type="entry name" value="T15D22.8"/>
    <property type="match status" value="1"/>
</dbReference>
<feature type="compositionally biased region" description="Basic residues" evidence="1">
    <location>
        <begin position="36"/>
        <end position="45"/>
    </location>
</feature>
<organism evidence="2 3">
    <name type="scientific">Ceratopteris richardii</name>
    <name type="common">Triangle waterfern</name>
    <dbReference type="NCBI Taxonomy" id="49495"/>
    <lineage>
        <taxon>Eukaryota</taxon>
        <taxon>Viridiplantae</taxon>
        <taxon>Streptophyta</taxon>
        <taxon>Embryophyta</taxon>
        <taxon>Tracheophyta</taxon>
        <taxon>Polypodiopsida</taxon>
        <taxon>Polypodiidae</taxon>
        <taxon>Polypodiales</taxon>
        <taxon>Pteridineae</taxon>
        <taxon>Pteridaceae</taxon>
        <taxon>Parkerioideae</taxon>
        <taxon>Ceratopteris</taxon>
    </lineage>
</organism>
<feature type="compositionally biased region" description="Basic and acidic residues" evidence="1">
    <location>
        <begin position="46"/>
        <end position="59"/>
    </location>
</feature>
<comment type="caution">
    <text evidence="2">The sequence shown here is derived from an EMBL/GenBank/DDBJ whole genome shotgun (WGS) entry which is preliminary data.</text>
</comment>
<dbReference type="Pfam" id="PF05623">
    <property type="entry name" value="DUF789"/>
    <property type="match status" value="1"/>
</dbReference>
<protein>
    <submittedName>
        <fullName evidence="2">Uncharacterized protein</fullName>
    </submittedName>
</protein>
<evidence type="ECO:0000313" key="3">
    <source>
        <dbReference type="Proteomes" id="UP000825935"/>
    </source>
</evidence>
<gene>
    <name evidence="2" type="ORF">KP509_01G128500</name>
</gene>
<feature type="region of interest" description="Disordered" evidence="1">
    <location>
        <begin position="1"/>
        <end position="61"/>
    </location>
</feature>